<evidence type="ECO:0000313" key="1">
    <source>
        <dbReference type="EMBL" id="CAK5079830.1"/>
    </source>
</evidence>
<evidence type="ECO:0000313" key="2">
    <source>
        <dbReference type="Proteomes" id="UP001497535"/>
    </source>
</evidence>
<organism evidence="1 2">
    <name type="scientific">Meloidogyne enterolobii</name>
    <name type="common">Root-knot nematode worm</name>
    <name type="synonym">Meloidogyne mayaguensis</name>
    <dbReference type="NCBI Taxonomy" id="390850"/>
    <lineage>
        <taxon>Eukaryota</taxon>
        <taxon>Metazoa</taxon>
        <taxon>Ecdysozoa</taxon>
        <taxon>Nematoda</taxon>
        <taxon>Chromadorea</taxon>
        <taxon>Rhabditida</taxon>
        <taxon>Tylenchina</taxon>
        <taxon>Tylenchomorpha</taxon>
        <taxon>Tylenchoidea</taxon>
        <taxon>Meloidogynidae</taxon>
        <taxon>Meloidogyninae</taxon>
        <taxon>Meloidogyne</taxon>
    </lineage>
</organism>
<dbReference type="Proteomes" id="UP001497535">
    <property type="component" value="Unassembled WGS sequence"/>
</dbReference>
<comment type="caution">
    <text evidence="1">The sequence shown here is derived from an EMBL/GenBank/DDBJ whole genome shotgun (WGS) entry which is preliminary data.</text>
</comment>
<name>A0ACB0ZL66_MELEN</name>
<gene>
    <name evidence="1" type="ORF">MENTE1834_LOCUS26970</name>
</gene>
<sequence length="125" mass="14506">MQNTTSPPTTPFVPATLISLLPDVRPRAPITLPNMLPSHPSQLQHSTAIMDGDRIQMNSNSLFPDKNTFNSTNLGLRKMKEDQIRIEQQPHYEKKRRKRKRKSILIIDEQISLADEENMADYRYF</sequence>
<proteinExistence type="predicted"/>
<accession>A0ACB0ZL66</accession>
<protein>
    <submittedName>
        <fullName evidence="1">Uncharacterized protein</fullName>
    </submittedName>
</protein>
<dbReference type="EMBL" id="CAVMJV010000039">
    <property type="protein sequence ID" value="CAK5079830.1"/>
    <property type="molecule type" value="Genomic_DNA"/>
</dbReference>
<reference evidence="1" key="1">
    <citation type="submission" date="2023-11" db="EMBL/GenBank/DDBJ databases">
        <authorList>
            <person name="Poullet M."/>
        </authorList>
    </citation>
    <scope>NUCLEOTIDE SEQUENCE</scope>
    <source>
        <strain evidence="1">E1834</strain>
    </source>
</reference>
<keyword evidence="2" id="KW-1185">Reference proteome</keyword>